<keyword evidence="7" id="KW-0997">Cell inner membrane</keyword>
<dbReference type="EMBL" id="CP045699">
    <property type="protein sequence ID" value="QGA64338.1"/>
    <property type="molecule type" value="Genomic_DNA"/>
</dbReference>
<evidence type="ECO:0000313" key="14">
    <source>
        <dbReference type="Proteomes" id="UP000348942"/>
    </source>
</evidence>
<keyword evidence="9 12" id="KW-1133">Transmembrane helix</keyword>
<comment type="subunit">
    <text evidence="11">Component of the lipopolysaccharide transport and assembly complex. The LptBFG transporter is composed of two ATP-binding proteins (LptB) and two transmembrane proteins (LptF and LptG).</text>
</comment>
<evidence type="ECO:0000256" key="8">
    <source>
        <dbReference type="ARBA" id="ARBA00022692"/>
    </source>
</evidence>
<comment type="subcellular location">
    <subcellularLocation>
        <location evidence="2">Cell inner membrane</location>
        <topology evidence="2">Multi-pass membrane protein</topology>
    </subcellularLocation>
</comment>
<accession>A0A5Q0TB24</accession>
<gene>
    <name evidence="13" type="primary">lptF</name>
    <name evidence="13" type="ORF">GFB47_02195</name>
</gene>
<evidence type="ECO:0000256" key="5">
    <source>
        <dbReference type="ARBA" id="ARBA00022448"/>
    </source>
</evidence>
<dbReference type="Pfam" id="PF03739">
    <property type="entry name" value="LptF_LptG"/>
    <property type="match status" value="1"/>
</dbReference>
<dbReference type="Proteomes" id="UP000348942">
    <property type="component" value="Chromosome 1"/>
</dbReference>
<sequence length="366" mass="40439">MIIVRYLIRETLKSQLAVFFVLFLVFFSQKFISVLAEASDGDIPASMILQVVGLNMPTMGLLMLPLSIYVGILLTFGRLYAESEITVMNATGIGNKFLIHAALYLAIITGGIAMVNSVWLAPWSQEKVAQLMEHLSTSSSIDLLKKGQFQTSPDGQAVVFVDDIKDKKLTNVFVAQPAPRGSTRPSVMFANSGVAQEFADGRQILTLKDGVRYEGVPNSLDYMNTSYDEYSGLIGQREAKKKKRKWEALPIKELWNNPNLEAKAELQWRITLIVCVPLLTLVVVPLSSVNPRQGRFAKLFPAVLLYLAYFLSISAMKSGIEDGSVPASVGMWAINAGLLVVGIILNSLDSIFVRKLKDRFKKKKGI</sequence>
<comment type="function">
    <text evidence="1">Part of the ABC transporter complex LptBFG involved in the translocation of lipopolysaccharide (LPS) from the inner membrane to the outer membrane.</text>
</comment>
<evidence type="ECO:0000256" key="1">
    <source>
        <dbReference type="ARBA" id="ARBA00002265"/>
    </source>
</evidence>
<dbReference type="NCBIfam" id="TIGR04407">
    <property type="entry name" value="LptF_YjgP"/>
    <property type="match status" value="1"/>
</dbReference>
<organism evidence="13 14">
    <name type="scientific">Vibrio algicola</name>
    <dbReference type="NCBI Taxonomy" id="2662262"/>
    <lineage>
        <taxon>Bacteria</taxon>
        <taxon>Pseudomonadati</taxon>
        <taxon>Pseudomonadota</taxon>
        <taxon>Gammaproteobacteria</taxon>
        <taxon>Vibrionales</taxon>
        <taxon>Vibrionaceae</taxon>
        <taxon>Vibrio</taxon>
    </lineage>
</organism>
<dbReference type="GO" id="GO:0055085">
    <property type="term" value="P:transmembrane transport"/>
    <property type="evidence" value="ECO:0007669"/>
    <property type="project" value="InterPro"/>
</dbReference>
<dbReference type="GO" id="GO:0015920">
    <property type="term" value="P:lipopolysaccharide transport"/>
    <property type="evidence" value="ECO:0007669"/>
    <property type="project" value="TreeGrafter"/>
</dbReference>
<feature type="transmembrane region" description="Helical" evidence="12">
    <location>
        <begin position="266"/>
        <end position="287"/>
    </location>
</feature>
<dbReference type="RefSeq" id="WP_153446217.1">
    <property type="nucleotide sequence ID" value="NZ_CP045699.1"/>
</dbReference>
<dbReference type="InterPro" id="IPR005495">
    <property type="entry name" value="LptG/LptF_permease"/>
</dbReference>
<feature type="transmembrane region" description="Helical" evidence="12">
    <location>
        <begin position="62"/>
        <end position="81"/>
    </location>
</feature>
<evidence type="ECO:0000256" key="9">
    <source>
        <dbReference type="ARBA" id="ARBA00022989"/>
    </source>
</evidence>
<protein>
    <recommendedName>
        <fullName evidence="4">Lipopolysaccharide export system permease protein LptF</fullName>
    </recommendedName>
</protein>
<evidence type="ECO:0000256" key="6">
    <source>
        <dbReference type="ARBA" id="ARBA00022475"/>
    </source>
</evidence>
<feature type="transmembrane region" description="Helical" evidence="12">
    <location>
        <begin position="102"/>
        <end position="122"/>
    </location>
</feature>
<name>A0A5Q0TB24_9VIBR</name>
<feature type="transmembrane region" description="Helical" evidence="12">
    <location>
        <begin position="332"/>
        <end position="353"/>
    </location>
</feature>
<dbReference type="PANTHER" id="PTHR33529">
    <property type="entry name" value="SLR0882 PROTEIN-RELATED"/>
    <property type="match status" value="1"/>
</dbReference>
<dbReference type="AlphaFoldDB" id="A0A5Q0TB24"/>
<keyword evidence="5" id="KW-0813">Transport</keyword>
<evidence type="ECO:0000256" key="3">
    <source>
        <dbReference type="ARBA" id="ARBA00007725"/>
    </source>
</evidence>
<dbReference type="InterPro" id="IPR030922">
    <property type="entry name" value="LptF"/>
</dbReference>
<evidence type="ECO:0000313" key="13">
    <source>
        <dbReference type="EMBL" id="QGA64338.1"/>
    </source>
</evidence>
<evidence type="ECO:0000256" key="7">
    <source>
        <dbReference type="ARBA" id="ARBA00022519"/>
    </source>
</evidence>
<dbReference type="PANTHER" id="PTHR33529:SF7">
    <property type="entry name" value="LIPOPOLYSACCHARIDE EXPORT SYSTEM PERMEASE PROTEIN LPTF"/>
    <property type="match status" value="1"/>
</dbReference>
<keyword evidence="14" id="KW-1185">Reference proteome</keyword>
<keyword evidence="8 12" id="KW-0812">Transmembrane</keyword>
<evidence type="ECO:0000256" key="12">
    <source>
        <dbReference type="SAM" id="Phobius"/>
    </source>
</evidence>
<keyword evidence="6" id="KW-1003">Cell membrane</keyword>
<proteinExistence type="inferred from homology"/>
<comment type="similarity">
    <text evidence="3">Belongs to the LptF/LptG family.</text>
</comment>
<reference evidence="13 14" key="1">
    <citation type="submission" date="2019-10" db="EMBL/GenBank/DDBJ databases">
        <title>Vibrio sp. nov., isolated from Coralline algae surface.</title>
        <authorList>
            <person name="Geng Y."/>
            <person name="Zhang X."/>
        </authorList>
    </citation>
    <scope>NUCLEOTIDE SEQUENCE [LARGE SCALE GENOMIC DNA]</scope>
    <source>
        <strain evidence="13 14">SM1977</strain>
    </source>
</reference>
<keyword evidence="10 12" id="KW-0472">Membrane</keyword>
<evidence type="ECO:0000256" key="2">
    <source>
        <dbReference type="ARBA" id="ARBA00004429"/>
    </source>
</evidence>
<evidence type="ECO:0000256" key="4">
    <source>
        <dbReference type="ARBA" id="ARBA00014213"/>
    </source>
</evidence>
<dbReference type="GO" id="GO:0043190">
    <property type="term" value="C:ATP-binding cassette (ABC) transporter complex"/>
    <property type="evidence" value="ECO:0007669"/>
    <property type="project" value="InterPro"/>
</dbReference>
<evidence type="ECO:0000256" key="10">
    <source>
        <dbReference type="ARBA" id="ARBA00023136"/>
    </source>
</evidence>
<feature type="transmembrane region" description="Helical" evidence="12">
    <location>
        <begin position="299"/>
        <end position="320"/>
    </location>
</feature>
<evidence type="ECO:0000256" key="11">
    <source>
        <dbReference type="ARBA" id="ARBA00026081"/>
    </source>
</evidence>